<dbReference type="Gene3D" id="3.40.710.10">
    <property type="entry name" value="DD-peptidase/beta-lactamase superfamily"/>
    <property type="match status" value="1"/>
</dbReference>
<reference evidence="4 5" key="1">
    <citation type="submission" date="2016-02" db="EMBL/GenBank/DDBJ databases">
        <title>Comparison of Clostridium stercorarium subspecies using comparative genomics and transcriptomics.</title>
        <authorList>
            <person name="Schellenberg J."/>
            <person name="Thallinger G."/>
            <person name="Levin D.B."/>
            <person name="Zhang X."/>
            <person name="Alvare G."/>
            <person name="Fristensky B."/>
            <person name="Sparling R."/>
        </authorList>
    </citation>
    <scope>NUCLEOTIDE SEQUENCE [LARGE SCALE GENOMIC DNA]</scope>
    <source>
        <strain evidence="4 5">DSM 2910</strain>
    </source>
</reference>
<dbReference type="GO" id="GO:0046677">
    <property type="term" value="P:response to antibiotic"/>
    <property type="evidence" value="ECO:0007669"/>
    <property type="project" value="InterPro"/>
</dbReference>
<dbReference type="GO" id="GO:0008800">
    <property type="term" value="F:beta-lactamase activity"/>
    <property type="evidence" value="ECO:0007669"/>
    <property type="project" value="InterPro"/>
</dbReference>
<dbReference type="PANTHER" id="PTHR35333">
    <property type="entry name" value="BETA-LACTAMASE"/>
    <property type="match status" value="1"/>
</dbReference>
<evidence type="ECO:0000256" key="1">
    <source>
        <dbReference type="SAM" id="MobiDB-lite"/>
    </source>
</evidence>
<feature type="region of interest" description="Disordered" evidence="1">
    <location>
        <begin position="40"/>
        <end position="66"/>
    </location>
</feature>
<proteinExistence type="predicted"/>
<keyword evidence="2" id="KW-1133">Transmembrane helix</keyword>
<sequence length="353" mass="39401">MIPAEPKGKTSFILSIFVLTGLLVCTGFIFENIYPSRDTNRTGNRYSGAGGFPTATPGGFPQAQTPAVEPALSLSPAPVQATAPVQPGRRGNGFEAEAVPRTLEELKKTLEKYIAQQSGRYGLYFINLVTGEEFGINDREKYIAASTTKLPMNLLLYKKIAAGEIDFDEKLVYLEEDFEPGSGVIQKSPFGTEYTVRETARLSVVYSDNCAINMIIRLLGIENIRQYMLDIGGTIYYGRDHRSCPYDLAVYARELYRFYQENPEIAGILIEDLQNTMWNDRINKLLPKDVKVAHKIGNYEGVYNDVGIVFAEEPYVLAVMSENADQSVASDVIAQISKKIYDYMVTRNNLKSN</sequence>
<dbReference type="EMBL" id="CP014672">
    <property type="protein sequence ID" value="ANW97969.1"/>
    <property type="molecule type" value="Genomic_DNA"/>
</dbReference>
<gene>
    <name evidence="4" type="ORF">CSTERTH_02390</name>
</gene>
<dbReference type="AlphaFoldDB" id="A0A1B1YB64"/>
<dbReference type="InterPro" id="IPR012338">
    <property type="entry name" value="Beta-lactam/transpept-like"/>
</dbReference>
<dbReference type="Proteomes" id="UP000092971">
    <property type="component" value="Chromosome"/>
</dbReference>
<feature type="compositionally biased region" description="Low complexity" evidence="1">
    <location>
        <begin position="52"/>
        <end position="61"/>
    </location>
</feature>
<keyword evidence="4" id="KW-0121">Carboxypeptidase</keyword>
<evidence type="ECO:0000313" key="4">
    <source>
        <dbReference type="EMBL" id="ANW97969.1"/>
    </source>
</evidence>
<dbReference type="PANTHER" id="PTHR35333:SF3">
    <property type="entry name" value="BETA-LACTAMASE-TYPE TRANSPEPTIDASE FOLD CONTAINING PROTEIN"/>
    <property type="match status" value="1"/>
</dbReference>
<keyword evidence="2" id="KW-0812">Transmembrane</keyword>
<name>A0A1B1YB64_THEST</name>
<organism evidence="4 5">
    <name type="scientific">Thermoclostridium stercorarium subsp. thermolacticum DSM 2910</name>
    <dbReference type="NCBI Taxonomy" id="1121336"/>
    <lineage>
        <taxon>Bacteria</taxon>
        <taxon>Bacillati</taxon>
        <taxon>Bacillota</taxon>
        <taxon>Clostridia</taxon>
        <taxon>Eubacteriales</taxon>
        <taxon>Oscillospiraceae</taxon>
        <taxon>Thermoclostridium</taxon>
    </lineage>
</organism>
<keyword evidence="4" id="KW-0645">Protease</keyword>
<keyword evidence="2" id="KW-0472">Membrane</keyword>
<protein>
    <submittedName>
        <fullName evidence="4">D-alanyl-D-alanine carboxypeptidase</fullName>
    </submittedName>
</protein>
<dbReference type="SUPFAM" id="SSF56601">
    <property type="entry name" value="beta-lactamase/transpeptidase-like"/>
    <property type="match status" value="1"/>
</dbReference>
<accession>A0A1B1YB64</accession>
<evidence type="ECO:0000259" key="3">
    <source>
        <dbReference type="Pfam" id="PF13354"/>
    </source>
</evidence>
<keyword evidence="4" id="KW-0378">Hydrolase</keyword>
<dbReference type="GO" id="GO:0030655">
    <property type="term" value="P:beta-lactam antibiotic catabolic process"/>
    <property type="evidence" value="ECO:0007669"/>
    <property type="project" value="InterPro"/>
</dbReference>
<evidence type="ECO:0000313" key="5">
    <source>
        <dbReference type="Proteomes" id="UP000092971"/>
    </source>
</evidence>
<dbReference type="GO" id="GO:0004180">
    <property type="term" value="F:carboxypeptidase activity"/>
    <property type="evidence" value="ECO:0007669"/>
    <property type="project" value="UniProtKB-KW"/>
</dbReference>
<dbReference type="InterPro" id="IPR000871">
    <property type="entry name" value="Beta-lactam_class-A"/>
</dbReference>
<feature type="transmembrane region" description="Helical" evidence="2">
    <location>
        <begin position="12"/>
        <end position="30"/>
    </location>
</feature>
<evidence type="ECO:0000256" key="2">
    <source>
        <dbReference type="SAM" id="Phobius"/>
    </source>
</evidence>
<feature type="domain" description="Beta-lactamase class A catalytic" evidence="3">
    <location>
        <begin position="122"/>
        <end position="320"/>
    </location>
</feature>
<dbReference type="OrthoDB" id="9775096at2"/>
<dbReference type="Pfam" id="PF13354">
    <property type="entry name" value="Beta-lactamase2"/>
    <property type="match status" value="1"/>
</dbReference>
<dbReference type="InterPro" id="IPR045155">
    <property type="entry name" value="Beta-lactam_cat"/>
</dbReference>
<dbReference type="RefSeq" id="WP_015358237.1">
    <property type="nucleotide sequence ID" value="NZ_CP014672.1"/>
</dbReference>